<evidence type="ECO:0000313" key="1">
    <source>
        <dbReference type="EMBL" id="ADY01920.1"/>
    </source>
</evidence>
<dbReference type="HOGENOM" id="CLU_2447841_0_0_2"/>
<dbReference type="Proteomes" id="UP000007485">
    <property type="component" value="Chromosome"/>
</dbReference>
<dbReference type="RefSeq" id="WP_013605082.1">
    <property type="nucleotide sequence ID" value="NC_015151.1"/>
</dbReference>
<gene>
    <name evidence="1" type="ordered locus">VMUT_1718</name>
</gene>
<evidence type="ECO:0000313" key="2">
    <source>
        <dbReference type="Proteomes" id="UP000007485"/>
    </source>
</evidence>
<sequence length="89" mass="10094">MIINHRPDEDIIELLMDVVRAVPKQLRNCIADETVLGFYALLVGQRLTPWFPAAVNAGRGGDTCGRHVRAYAYYLFLNPWRGTIYTLVS</sequence>
<name>F0QUT8_VULM7</name>
<dbReference type="STRING" id="985053.VMUT_1718"/>
<dbReference type="EMBL" id="CP002529">
    <property type="protein sequence ID" value="ADY01920.1"/>
    <property type="molecule type" value="Genomic_DNA"/>
</dbReference>
<dbReference type="eggNOG" id="arCOG06064">
    <property type="taxonomic scope" value="Archaea"/>
</dbReference>
<proteinExistence type="predicted"/>
<dbReference type="KEGG" id="vmo:VMUT_1718"/>
<protein>
    <submittedName>
        <fullName evidence="1">Uncharacterized protein</fullName>
    </submittedName>
</protein>
<dbReference type="AlphaFoldDB" id="F0QUT8"/>
<organism evidence="1 2">
    <name type="scientific">Vulcanisaeta moutnovskia (strain 768-28)</name>
    <dbReference type="NCBI Taxonomy" id="985053"/>
    <lineage>
        <taxon>Archaea</taxon>
        <taxon>Thermoproteota</taxon>
        <taxon>Thermoprotei</taxon>
        <taxon>Thermoproteales</taxon>
        <taxon>Thermoproteaceae</taxon>
        <taxon>Vulcanisaeta</taxon>
    </lineage>
</organism>
<keyword evidence="2" id="KW-1185">Reference proteome</keyword>
<accession>F0QUT8</accession>
<reference evidence="1 2" key="1">
    <citation type="journal article" date="2011" name="J. Bacteriol.">
        <title>Complete genome sequence of 'Vulcanisaeta moutnovskia' strain 768-28, a novel member of the hyperthermophilic crenarchaeal genus vulcanisaeta.</title>
        <authorList>
            <person name="Gumerov V.M."/>
            <person name="Mardanov A.V."/>
            <person name="Beletsky A.V."/>
            <person name="Prokofeva M.I."/>
            <person name="Bonch-Osmolovskaya E.A."/>
            <person name="Ravin N.V."/>
            <person name="Skryabin K.G."/>
        </authorList>
    </citation>
    <scope>NUCLEOTIDE SEQUENCE [LARGE SCALE GENOMIC DNA]</scope>
    <source>
        <strain evidence="1 2">768-28</strain>
    </source>
</reference>
<dbReference type="GeneID" id="10289370"/>